<dbReference type="InterPro" id="IPR057727">
    <property type="entry name" value="WCX_dom"/>
</dbReference>
<dbReference type="KEGG" id="ima:PO878_10810"/>
<dbReference type="Proteomes" id="UP001216390">
    <property type="component" value="Chromosome"/>
</dbReference>
<evidence type="ECO:0000313" key="3">
    <source>
        <dbReference type="EMBL" id="WCO69213.1"/>
    </source>
</evidence>
<organism evidence="3 4">
    <name type="scientific">Iamia majanohamensis</name>
    <dbReference type="NCBI Taxonomy" id="467976"/>
    <lineage>
        <taxon>Bacteria</taxon>
        <taxon>Bacillati</taxon>
        <taxon>Actinomycetota</taxon>
        <taxon>Acidimicrobiia</taxon>
        <taxon>Acidimicrobiales</taxon>
        <taxon>Iamiaceae</taxon>
        <taxon>Iamia</taxon>
    </lineage>
</organism>
<dbReference type="Pfam" id="PF13280">
    <property type="entry name" value="WYL"/>
    <property type="match status" value="1"/>
</dbReference>
<reference evidence="3" key="1">
    <citation type="submission" date="2023-01" db="EMBL/GenBank/DDBJ databases">
        <title>The diversity of Class Acidimicrobiia in South China Sea sediment environments and the proposal of Iamia marina sp. nov., a novel species of the genus Iamia.</title>
        <authorList>
            <person name="He Y."/>
            <person name="Tian X."/>
        </authorList>
    </citation>
    <scope>NUCLEOTIDE SEQUENCE</scope>
    <source>
        <strain evidence="3">DSM 19957</strain>
    </source>
</reference>
<dbReference type="InterPro" id="IPR026881">
    <property type="entry name" value="WYL_dom"/>
</dbReference>
<evidence type="ECO:0000313" key="4">
    <source>
        <dbReference type="Proteomes" id="UP001216390"/>
    </source>
</evidence>
<evidence type="ECO:0000259" key="1">
    <source>
        <dbReference type="Pfam" id="PF13280"/>
    </source>
</evidence>
<protein>
    <submittedName>
        <fullName evidence="3">WYL domain-containing protein</fullName>
    </submittedName>
</protein>
<name>A0AAE9YDX7_9ACTN</name>
<dbReference type="Pfam" id="PF25583">
    <property type="entry name" value="WCX"/>
    <property type="match status" value="1"/>
</dbReference>
<dbReference type="PROSITE" id="PS52050">
    <property type="entry name" value="WYL"/>
    <property type="match status" value="1"/>
</dbReference>
<dbReference type="PANTHER" id="PTHR34580">
    <property type="match status" value="1"/>
</dbReference>
<dbReference type="EMBL" id="CP116942">
    <property type="protein sequence ID" value="WCO69213.1"/>
    <property type="molecule type" value="Genomic_DNA"/>
</dbReference>
<feature type="domain" description="WYL" evidence="1">
    <location>
        <begin position="142"/>
        <end position="198"/>
    </location>
</feature>
<keyword evidence="4" id="KW-1185">Reference proteome</keyword>
<dbReference type="InterPro" id="IPR051534">
    <property type="entry name" value="CBASS_pafABC_assoc_protein"/>
</dbReference>
<sequence length="314" mass="33963">MASDKVSRLLALLQVLLDAGHPLTAREVRARVPGYSEDDDAFRRTFERDKNELGEILGHPVRAEPVPGTDPPVDGYRLRADEAYLADPGLTPEERRALAVAASAVRLAGIDPSGGVTKLGAGVAEAGGRASPPTELPVDDAVLALFEAVAERRTATFAYNGHDREVHPLRLRFTKGRWYLTAWDTGRDGERQFRLDRLGGPVRTGPRHGFAPRPVTSVDALDEPWAMGDGPVTPVRVRIDAPQVDAARRAAPRADVEDEADGGVVLTLGVRNVDALVGFVLGFLDEAEVLDPPEVRARLLDHVRLRLTPVGGDR</sequence>
<evidence type="ECO:0000259" key="2">
    <source>
        <dbReference type="Pfam" id="PF25583"/>
    </source>
</evidence>
<dbReference type="PANTHER" id="PTHR34580:SF3">
    <property type="entry name" value="PROTEIN PAFB"/>
    <property type="match status" value="1"/>
</dbReference>
<dbReference type="RefSeq" id="WP_272738726.1">
    <property type="nucleotide sequence ID" value="NZ_CP116942.1"/>
</dbReference>
<proteinExistence type="predicted"/>
<accession>A0AAE9YDX7</accession>
<gene>
    <name evidence="3" type="ORF">PO878_10810</name>
</gene>
<feature type="domain" description="WCX" evidence="2">
    <location>
        <begin position="232"/>
        <end position="303"/>
    </location>
</feature>
<dbReference type="AlphaFoldDB" id="A0AAE9YDX7"/>